<feature type="domain" description="CENP-V/GFA" evidence="5">
    <location>
        <begin position="3"/>
        <end position="108"/>
    </location>
</feature>
<gene>
    <name evidence="6" type="ORF">PRZ48_002784</name>
</gene>
<dbReference type="Proteomes" id="UP001305779">
    <property type="component" value="Unassembled WGS sequence"/>
</dbReference>
<reference evidence="6 7" key="1">
    <citation type="journal article" date="2023" name="G3 (Bethesda)">
        <title>A chromosome-level genome assembly of Zasmidium syzygii isolated from banana leaves.</title>
        <authorList>
            <person name="van Westerhoven A.C."/>
            <person name="Mehrabi R."/>
            <person name="Talebi R."/>
            <person name="Steentjes M.B.F."/>
            <person name="Corcolon B."/>
            <person name="Chong P.A."/>
            <person name="Kema G.H.J."/>
            <person name="Seidl M.F."/>
        </authorList>
    </citation>
    <scope>NUCLEOTIDE SEQUENCE [LARGE SCALE GENOMIC DNA]</scope>
    <source>
        <strain evidence="6 7">P124</strain>
    </source>
</reference>
<dbReference type="EMBL" id="JAXOVC010000002">
    <property type="protein sequence ID" value="KAK4504822.1"/>
    <property type="molecule type" value="Genomic_DNA"/>
</dbReference>
<evidence type="ECO:0000313" key="7">
    <source>
        <dbReference type="Proteomes" id="UP001305779"/>
    </source>
</evidence>
<evidence type="ECO:0000256" key="1">
    <source>
        <dbReference type="ARBA" id="ARBA00005495"/>
    </source>
</evidence>
<comment type="similarity">
    <text evidence="1">Belongs to the Gfa family.</text>
</comment>
<proteinExistence type="inferred from homology"/>
<comment type="caution">
    <text evidence="6">The sequence shown here is derived from an EMBL/GenBank/DDBJ whole genome shotgun (WGS) entry which is preliminary data.</text>
</comment>
<dbReference type="Pfam" id="PF04828">
    <property type="entry name" value="GFA"/>
    <property type="match status" value="1"/>
</dbReference>
<dbReference type="InterPro" id="IPR011057">
    <property type="entry name" value="Mss4-like_sf"/>
</dbReference>
<accession>A0ABR0ETE5</accession>
<keyword evidence="2" id="KW-0479">Metal-binding</keyword>
<dbReference type="InterPro" id="IPR006913">
    <property type="entry name" value="CENP-V/GFA"/>
</dbReference>
<sequence>MTTKGSCVCGQWTYEYEGEPVAVTAGSNGSFNLLIPNDKFHKLSGEDFKFERTGDSGNAVKYRNCGNCATVMTANTDSTAGLTILKGGTVDDFEADKKHQPVMEIYTRNRPEWCHPFASAQQKEAS</sequence>
<keyword evidence="3" id="KW-0862">Zinc</keyword>
<evidence type="ECO:0000313" key="6">
    <source>
        <dbReference type="EMBL" id="KAK4504822.1"/>
    </source>
</evidence>
<evidence type="ECO:0000256" key="2">
    <source>
        <dbReference type="ARBA" id="ARBA00022723"/>
    </source>
</evidence>
<protein>
    <recommendedName>
        <fullName evidence="5">CENP-V/GFA domain-containing protein</fullName>
    </recommendedName>
</protein>
<keyword evidence="4" id="KW-0456">Lyase</keyword>
<keyword evidence="7" id="KW-1185">Reference proteome</keyword>
<evidence type="ECO:0000256" key="3">
    <source>
        <dbReference type="ARBA" id="ARBA00022833"/>
    </source>
</evidence>
<evidence type="ECO:0000256" key="4">
    <source>
        <dbReference type="ARBA" id="ARBA00023239"/>
    </source>
</evidence>
<name>A0ABR0ETE5_ZASCE</name>
<dbReference type="PANTHER" id="PTHR33337:SF40">
    <property type="entry name" value="CENP-V_GFA DOMAIN-CONTAINING PROTEIN-RELATED"/>
    <property type="match status" value="1"/>
</dbReference>
<dbReference type="PANTHER" id="PTHR33337">
    <property type="entry name" value="GFA DOMAIN-CONTAINING PROTEIN"/>
    <property type="match status" value="1"/>
</dbReference>
<evidence type="ECO:0000259" key="5">
    <source>
        <dbReference type="Pfam" id="PF04828"/>
    </source>
</evidence>
<dbReference type="Gene3D" id="3.90.1590.10">
    <property type="entry name" value="glutathione-dependent formaldehyde- activating enzyme (gfa)"/>
    <property type="match status" value="1"/>
</dbReference>
<organism evidence="6 7">
    <name type="scientific">Zasmidium cellare</name>
    <name type="common">Wine cellar mold</name>
    <name type="synonym">Racodium cellare</name>
    <dbReference type="NCBI Taxonomy" id="395010"/>
    <lineage>
        <taxon>Eukaryota</taxon>
        <taxon>Fungi</taxon>
        <taxon>Dikarya</taxon>
        <taxon>Ascomycota</taxon>
        <taxon>Pezizomycotina</taxon>
        <taxon>Dothideomycetes</taxon>
        <taxon>Dothideomycetidae</taxon>
        <taxon>Mycosphaerellales</taxon>
        <taxon>Mycosphaerellaceae</taxon>
        <taxon>Zasmidium</taxon>
    </lineage>
</organism>
<dbReference type="SUPFAM" id="SSF51316">
    <property type="entry name" value="Mss4-like"/>
    <property type="match status" value="1"/>
</dbReference>